<dbReference type="InterPro" id="IPR001048">
    <property type="entry name" value="Asp/Glu/Uridylate_kinase"/>
</dbReference>
<gene>
    <name evidence="8" type="ORF">FB476_3083</name>
</gene>
<evidence type="ECO:0000256" key="2">
    <source>
        <dbReference type="ARBA" id="ARBA00013070"/>
    </source>
</evidence>
<dbReference type="PRINTS" id="PR01469">
    <property type="entry name" value="CARBMTKINASE"/>
</dbReference>
<sequence>MRIVVALGGNALLQRGQVPDADAQVVNIRRAMHALAPLTDDHEVVITHGNGPQVGILAMESAADARLSEPYPFDALGAMTQGLIGYWILQALGNERPYRQLAAVLNQTLVDADDPAFAEPTKFVGEVYDEATARELAQRHGWQVRRDGDHWRRVVPSPRPREIIETRLIDQLLDDSVIVVCAGGGGVPVVRTPTGDLQGVEAVIDKDLSAALLAHRLRADRLLVLTDVPAVMEDFGTDRARPIRRTTPGALRALDLPAGSMGPKVEAVCRFVEVGGHQQRVAAAIGNLEEAVALVDGEAGTWVTAEGA</sequence>
<dbReference type="PANTHER" id="PTHR30409:SF1">
    <property type="entry name" value="CARBAMATE KINASE-RELATED"/>
    <property type="match status" value="1"/>
</dbReference>
<accession>A0A543K6K2</accession>
<reference evidence="8 9" key="1">
    <citation type="submission" date="2019-06" db="EMBL/GenBank/DDBJ databases">
        <title>Sequencing the genomes of 1000 actinobacteria strains.</title>
        <authorList>
            <person name="Klenk H.-P."/>
        </authorList>
    </citation>
    <scope>NUCLEOTIDE SEQUENCE [LARGE SCALE GENOMIC DNA]</scope>
    <source>
        <strain evidence="8 9">DSM 12362</strain>
    </source>
</reference>
<evidence type="ECO:0000256" key="4">
    <source>
        <dbReference type="ARBA" id="ARBA00022777"/>
    </source>
</evidence>
<feature type="domain" description="Aspartate/glutamate/uridylate kinase" evidence="7">
    <location>
        <begin position="1"/>
        <end position="281"/>
    </location>
</feature>
<comment type="catalytic activity">
    <reaction evidence="5">
        <text>hydrogencarbonate + NH4(+) + ATP = carbamoyl phosphate + ADP + H2O + H(+)</text>
        <dbReference type="Rhea" id="RHEA:10152"/>
        <dbReference type="ChEBI" id="CHEBI:15377"/>
        <dbReference type="ChEBI" id="CHEBI:15378"/>
        <dbReference type="ChEBI" id="CHEBI:17544"/>
        <dbReference type="ChEBI" id="CHEBI:28938"/>
        <dbReference type="ChEBI" id="CHEBI:30616"/>
        <dbReference type="ChEBI" id="CHEBI:58228"/>
        <dbReference type="ChEBI" id="CHEBI:456216"/>
        <dbReference type="EC" id="2.7.2.2"/>
    </reaction>
</comment>
<evidence type="ECO:0000259" key="7">
    <source>
        <dbReference type="Pfam" id="PF00696"/>
    </source>
</evidence>
<organism evidence="8 9">
    <name type="scientific">Ornithinimicrobium humiphilum</name>
    <dbReference type="NCBI Taxonomy" id="125288"/>
    <lineage>
        <taxon>Bacteria</taxon>
        <taxon>Bacillati</taxon>
        <taxon>Actinomycetota</taxon>
        <taxon>Actinomycetes</taxon>
        <taxon>Micrococcales</taxon>
        <taxon>Ornithinimicrobiaceae</taxon>
        <taxon>Ornithinimicrobium</taxon>
    </lineage>
</organism>
<dbReference type="Pfam" id="PF00696">
    <property type="entry name" value="AA_kinase"/>
    <property type="match status" value="1"/>
</dbReference>
<dbReference type="Gene3D" id="3.40.1160.10">
    <property type="entry name" value="Acetylglutamate kinase-like"/>
    <property type="match status" value="1"/>
</dbReference>
<dbReference type="NCBIfam" id="NF009008">
    <property type="entry name" value="PRK12354.1"/>
    <property type="match status" value="1"/>
</dbReference>
<comment type="similarity">
    <text evidence="1 6">Belongs to the carbamate kinase family.</text>
</comment>
<dbReference type="RefSeq" id="WP_141821014.1">
    <property type="nucleotide sequence ID" value="NZ_BAAAIL010000005.1"/>
</dbReference>
<evidence type="ECO:0000256" key="1">
    <source>
        <dbReference type="ARBA" id="ARBA00011066"/>
    </source>
</evidence>
<dbReference type="InterPro" id="IPR003964">
    <property type="entry name" value="Carb_kinase"/>
</dbReference>
<keyword evidence="9" id="KW-1185">Reference proteome</keyword>
<dbReference type="PANTHER" id="PTHR30409">
    <property type="entry name" value="CARBAMATE KINASE"/>
    <property type="match status" value="1"/>
</dbReference>
<evidence type="ECO:0000256" key="6">
    <source>
        <dbReference type="PIRNR" id="PIRNR000723"/>
    </source>
</evidence>
<dbReference type="CDD" id="cd04235">
    <property type="entry name" value="AAK_CK"/>
    <property type="match status" value="1"/>
</dbReference>
<keyword evidence="4 6" id="KW-0418">Kinase</keyword>
<keyword evidence="3 6" id="KW-0808">Transferase</keyword>
<dbReference type="GO" id="GO:0019546">
    <property type="term" value="P:L-arginine deiminase pathway"/>
    <property type="evidence" value="ECO:0007669"/>
    <property type="project" value="TreeGrafter"/>
</dbReference>
<protein>
    <recommendedName>
        <fullName evidence="2 6">Carbamate kinase</fullName>
    </recommendedName>
</protein>
<comment type="caution">
    <text evidence="8">The sequence shown here is derived from an EMBL/GenBank/DDBJ whole genome shotgun (WGS) entry which is preliminary data.</text>
</comment>
<dbReference type="AlphaFoldDB" id="A0A543K6K2"/>
<evidence type="ECO:0000313" key="8">
    <source>
        <dbReference type="EMBL" id="TQM90701.1"/>
    </source>
</evidence>
<evidence type="ECO:0000313" key="9">
    <source>
        <dbReference type="Proteomes" id="UP000315133"/>
    </source>
</evidence>
<name>A0A543K6K2_9MICO</name>
<dbReference type="EMBL" id="VFPU01000003">
    <property type="protein sequence ID" value="TQM90701.1"/>
    <property type="molecule type" value="Genomic_DNA"/>
</dbReference>
<dbReference type="GO" id="GO:0005829">
    <property type="term" value="C:cytosol"/>
    <property type="evidence" value="ECO:0007669"/>
    <property type="project" value="TreeGrafter"/>
</dbReference>
<dbReference type="GO" id="GO:0008804">
    <property type="term" value="F:carbamate kinase activity"/>
    <property type="evidence" value="ECO:0007669"/>
    <property type="project" value="UniProtKB-EC"/>
</dbReference>
<dbReference type="InterPro" id="IPR036393">
    <property type="entry name" value="AceGlu_kinase-like_sf"/>
</dbReference>
<dbReference type="FunFam" id="3.40.1160.10:FF:000007">
    <property type="entry name" value="Carbamate kinase"/>
    <property type="match status" value="1"/>
</dbReference>
<dbReference type="Proteomes" id="UP000315133">
    <property type="component" value="Unassembled WGS sequence"/>
</dbReference>
<dbReference type="SUPFAM" id="SSF53633">
    <property type="entry name" value="Carbamate kinase-like"/>
    <property type="match status" value="1"/>
</dbReference>
<proteinExistence type="inferred from homology"/>
<evidence type="ECO:0000256" key="5">
    <source>
        <dbReference type="ARBA" id="ARBA00048467"/>
    </source>
</evidence>
<dbReference type="PIRSF" id="PIRSF000723">
    <property type="entry name" value="Carbamate_kin"/>
    <property type="match status" value="1"/>
</dbReference>
<dbReference type="OrthoDB" id="9766717at2"/>
<evidence type="ECO:0000256" key="3">
    <source>
        <dbReference type="ARBA" id="ARBA00022679"/>
    </source>
</evidence>